<feature type="coiled-coil region" evidence="3">
    <location>
        <begin position="463"/>
        <end position="501"/>
    </location>
</feature>
<feature type="compositionally biased region" description="Basic and acidic residues" evidence="4">
    <location>
        <begin position="1012"/>
        <end position="1025"/>
    </location>
</feature>
<feature type="non-terminal residue" evidence="6">
    <location>
        <position position="2317"/>
    </location>
</feature>
<feature type="compositionally biased region" description="Polar residues" evidence="4">
    <location>
        <begin position="881"/>
        <end position="916"/>
    </location>
</feature>
<feature type="coiled-coil region" evidence="3">
    <location>
        <begin position="527"/>
        <end position="561"/>
    </location>
</feature>
<keyword evidence="2" id="KW-0963">Cytoplasm</keyword>
<evidence type="ECO:0000256" key="1">
    <source>
        <dbReference type="ARBA" id="ARBA00004496"/>
    </source>
</evidence>
<sequence length="2317" mass="261740">MDVTADLSTFPVDLEGSLDPGQLPEFTFRSDAHMANHDRGSPSHMVNKSNSGRLSPVRGRTIKEYDKQISDLKKENFSLKIRIFHMEERMQQRYGDGQDVYKTNVELQVQVEKLKKDIADKQDLIQKAGVAMETLRANHEKEEENMKARILSEFKDEICQLQAHLEDANKECELYRKESEDAEEKIKALQLDLSKVKEDLCKSKQENSDLEEKLKNAEFDVQHLTAQFKLADQAKLEQEKENTNLLQHIKDLNDKLQNSHKEVSRKERDLQNLSALLQDQSHVDCTSILEPVHKQDEMEDALDTIKRKDDKLDVLENQLKEKDSTVGNLEDALKEMENKLKENEAEKKKLETELEKLRNSFGKYKKSYDQHIKTILLKGTELKNSEEKLNNAMDKITSLQEALQESEQEKAKTLGDLTKELTELDIDNRRLKVQLSESEGIAENLAMSLGKKEGELAGFQDQLKRAMDALKSSDEAVEALHEQLKAERAEFDKKLKEQALRNEVNSDRNTGLSNENGQLSDFEKMEALRQSREVSALAKELEDLKAQVHDKDLKIQTLEYDRVWIERHQDRIMHHATDKNMDDNKLPLDLLTDLKMLLEQLRKEMISLNNLPQLLTGMHKLGDTASTAELLLTEISSVQRIYKQLEGGVEKNSQIHQALLDSLRGERRQSDSPDSGSCQDGGHNLGHSDQQYKIPVSSTPDRQQQQLSSGSSGSSGKSAGLESSPTQVDRSFQTGTALSHSDQWVQTSPGPVETVDVGTSVTNVSVALEKTHLKGILNTYQSQDERSQLCDFPAPSPSNSNAAGVHPGRQSHVHFADNANDIRHASLTDDAKGTHPLSAANLDHVDFCNFDPGVLFDEDDFDLRAHDRASSARFDSRGAGSLSQNNSESAAVPSSTDSVAPTSSACNNIDSGSTQTPEKKAYNFPGLHLSPRFRGKSLPVVFNGYSQSQAQSVGNTSIGEIIDFNNHRSPSFLSSGGKIGHLNRSPASQRREKLMKDKQAIEQGQSEILETASEKGPEDLADQRSRRNSWAEELEQYKVHDQNRGSEQQSNSSNPQKQKVENQSDSQPQHQVIANMSAVELRDLVAQLQVDLVDAVKENKALQQELKAMPKRAPITNGHSNTRSGVPTKSKIPRLNASSSCHSTSDDSDHINTIPSQDSAKELSHDLPFNQNKQDDKVSKTARNRTVSADQATTITLQRKLNESHALIKNLQNKLEATENTVRLLSKKNKNYVSALESAGISAMILNRSNSESCLTSFTEGSNEKAASLVNLNKTDSSRRLAYLLSPFKEREMSTRENIRAMEVSNSSFSGEPHMLHGSPPSALVRSPTSTTTTSPSRNADISASSSVYSVQQTQSNINAASQPLRGTDISEPGTYFKMPAVPPPSSSKLTTAVSDPLSKNDNRYGHSVKAQQKGEEVELLPNQNFSKSRNDIDSQSPPSQSRNQTMGHSGFDASMMDTSAYPDVTYTSMLDGTLLHKLNHMTNLDYSLSATFTEEISSMSMEQLQGRLEHMERVNLTLREEISVYEAIHHSQGTQVSPSFCSQDVSLSTNNGQSQSRSDQDLLRQHLEEIRKLRQRLERLDITKDPDQLLIFQSHTQQRIARQETMLAHLQQQIVEKEEQHLRECTQLQHRLAREKAVLVEQLEQTIADLRKQLVGQEQDMQKREQQIQELKLQLQESEEREMKQNEETRKAISEKSELEDDLVKRDKEFLEMEKMMFRLEMAKENADSERKRMESDLVAKEKDCKMLKKEMADCKENLKCVKEIVVKREKSLQEKVHNLQKLTNEKSALETYVKEKENQVKIIENELNNLKREMHESQKVHNTMKEQLQSEIEELKSDRRKIENLEAKNAFQKAGYEAEIKRLNEEKMQMKSAHEREFDKERMDVRRQIEDLKNQVKDKQSLENELEMLRDKVEIISELQYKIEKLEKELDFKASEEAELQEKVDCLSHVQAEAKLLRDSLERSEDCLKSVEMEKTKIIQDLKEREEKLKKRDKQLKNLISQHMKLETTFSKQKNMLKEKTDLIHSQKKQLRLFEVSLTCSSQEEKDDIMKQLLKELIATQRQVEELLSRLEQNPINQPTVRVETYGMGNTASSAGVTTTVTTNSGAGSSASSGQDNVDTMLSVGVREGSPERCLGSMSPCLSEAELEVQPSSLVGSHTVTSSTIHSSPLRPVSTNLSSVPSLYSLSPRQLRYYADTDSELTSGKLPQSMVGSDIRSLFAVLKLESHEKLRKESSESLVILSTLEARLEDRLRVYKAMSVSESMDYSTLREASMSCRNLRLCLEEAVKLAASAWITELPPVDARGHFYDPILAEQ</sequence>
<dbReference type="GO" id="GO:0007059">
    <property type="term" value="P:chromosome segregation"/>
    <property type="evidence" value="ECO:0007669"/>
    <property type="project" value="TreeGrafter"/>
</dbReference>
<dbReference type="GO" id="GO:0001578">
    <property type="term" value="P:microtubule bundle formation"/>
    <property type="evidence" value="ECO:0007669"/>
    <property type="project" value="TreeGrafter"/>
</dbReference>
<dbReference type="GO" id="GO:0090266">
    <property type="term" value="P:regulation of mitotic cell cycle spindle assembly checkpoint"/>
    <property type="evidence" value="ECO:0007669"/>
    <property type="project" value="TreeGrafter"/>
</dbReference>
<feature type="coiled-coil region" evidence="3">
    <location>
        <begin position="1561"/>
        <end position="1945"/>
    </location>
</feature>
<feature type="region of interest" description="Disordered" evidence="4">
    <location>
        <begin position="664"/>
        <end position="756"/>
    </location>
</feature>
<feature type="compositionally biased region" description="Polar residues" evidence="4">
    <location>
        <begin position="1117"/>
        <end position="1127"/>
    </location>
</feature>
<proteinExistence type="predicted"/>
<dbReference type="GO" id="GO:0005737">
    <property type="term" value="C:cytoplasm"/>
    <property type="evidence" value="ECO:0007669"/>
    <property type="project" value="UniProtKB-SubCell"/>
</dbReference>
<feature type="region of interest" description="Disordered" evidence="4">
    <location>
        <begin position="1536"/>
        <end position="1561"/>
    </location>
</feature>
<keyword evidence="7" id="KW-1185">Reference proteome</keyword>
<feature type="region of interest" description="Disordered" evidence="4">
    <location>
        <begin position="872"/>
        <end position="926"/>
    </location>
</feature>
<protein>
    <submittedName>
        <fullName evidence="6">Cdk5 regulatory subunit associated protein 2</fullName>
    </submittedName>
</protein>
<feature type="region of interest" description="Disordered" evidence="4">
    <location>
        <begin position="972"/>
        <end position="1028"/>
    </location>
</feature>
<dbReference type="Pfam" id="PF07989">
    <property type="entry name" value="Cnn_1N"/>
    <property type="match status" value="1"/>
</dbReference>
<dbReference type="GO" id="GO:0000242">
    <property type="term" value="C:pericentriolar material"/>
    <property type="evidence" value="ECO:0007669"/>
    <property type="project" value="TreeGrafter"/>
</dbReference>
<feature type="compositionally biased region" description="Basic and acidic residues" evidence="4">
    <location>
        <begin position="989"/>
        <end position="1000"/>
    </location>
</feature>
<evidence type="ECO:0000256" key="2">
    <source>
        <dbReference type="ARBA" id="ARBA00022490"/>
    </source>
</evidence>
<evidence type="ECO:0000313" key="6">
    <source>
        <dbReference type="EMBL" id="GFN73750.1"/>
    </source>
</evidence>
<evidence type="ECO:0000256" key="3">
    <source>
        <dbReference type="SAM" id="Coils"/>
    </source>
</evidence>
<feature type="compositionally biased region" description="Polar residues" evidence="4">
    <location>
        <begin position="725"/>
        <end position="749"/>
    </location>
</feature>
<feature type="compositionally biased region" description="Low complexity" evidence="4">
    <location>
        <begin position="1046"/>
        <end position="1057"/>
    </location>
</feature>
<dbReference type="GO" id="GO:0007099">
    <property type="term" value="P:centriole replication"/>
    <property type="evidence" value="ECO:0007669"/>
    <property type="project" value="TreeGrafter"/>
</dbReference>
<gene>
    <name evidence="6" type="ORF">PoB_000025600</name>
</gene>
<evidence type="ECO:0000256" key="4">
    <source>
        <dbReference type="SAM" id="MobiDB-lite"/>
    </source>
</evidence>
<dbReference type="GO" id="GO:0035371">
    <property type="term" value="C:microtubule plus-end"/>
    <property type="evidence" value="ECO:0007669"/>
    <property type="project" value="TreeGrafter"/>
</dbReference>
<dbReference type="GO" id="GO:0097431">
    <property type="term" value="C:mitotic spindle pole"/>
    <property type="evidence" value="ECO:0007669"/>
    <property type="project" value="TreeGrafter"/>
</dbReference>
<organism evidence="6 7">
    <name type="scientific">Plakobranchus ocellatus</name>
    <dbReference type="NCBI Taxonomy" id="259542"/>
    <lineage>
        <taxon>Eukaryota</taxon>
        <taxon>Metazoa</taxon>
        <taxon>Spiralia</taxon>
        <taxon>Lophotrochozoa</taxon>
        <taxon>Mollusca</taxon>
        <taxon>Gastropoda</taxon>
        <taxon>Heterobranchia</taxon>
        <taxon>Euthyneura</taxon>
        <taxon>Panpulmonata</taxon>
        <taxon>Sacoglossa</taxon>
        <taxon>Placobranchoidea</taxon>
        <taxon>Plakobranchidae</taxon>
        <taxon>Plakobranchus</taxon>
    </lineage>
</organism>
<comment type="subcellular location">
    <subcellularLocation>
        <location evidence="1">Cytoplasm</location>
    </subcellularLocation>
</comment>
<dbReference type="PANTHER" id="PTHR46930:SF1">
    <property type="entry name" value="CDK5 REGULATORY SUBUNIT-ASSOCIATED PROTEIN 2"/>
    <property type="match status" value="1"/>
</dbReference>
<feature type="region of interest" description="Disordered" evidence="4">
    <location>
        <begin position="1305"/>
        <end position="1455"/>
    </location>
</feature>
<dbReference type="GO" id="GO:0046600">
    <property type="term" value="P:negative regulation of centriole replication"/>
    <property type="evidence" value="ECO:0007669"/>
    <property type="project" value="TreeGrafter"/>
</dbReference>
<feature type="region of interest" description="Disordered" evidence="4">
    <location>
        <begin position="33"/>
        <end position="56"/>
    </location>
</feature>
<feature type="compositionally biased region" description="Low complexity" evidence="4">
    <location>
        <begin position="1327"/>
        <end position="1356"/>
    </location>
</feature>
<dbReference type="EMBL" id="BLXT01000029">
    <property type="protein sequence ID" value="GFN73750.1"/>
    <property type="molecule type" value="Genomic_DNA"/>
</dbReference>
<accession>A0AAV3XUL9</accession>
<evidence type="ECO:0000313" key="7">
    <source>
        <dbReference type="Proteomes" id="UP000735302"/>
    </source>
</evidence>
<evidence type="ECO:0000259" key="5">
    <source>
        <dbReference type="Pfam" id="PF07989"/>
    </source>
</evidence>
<feature type="domain" description="Centrosomin N-terminal motif 1" evidence="5">
    <location>
        <begin position="61"/>
        <end position="131"/>
    </location>
</feature>
<feature type="region of interest" description="Disordered" evidence="4">
    <location>
        <begin position="1111"/>
        <end position="1162"/>
    </location>
</feature>
<dbReference type="GO" id="GO:0043015">
    <property type="term" value="F:gamma-tubulin binding"/>
    <property type="evidence" value="ECO:0007669"/>
    <property type="project" value="TreeGrafter"/>
</dbReference>
<keyword evidence="3" id="KW-0175">Coiled coil</keyword>
<dbReference type="GO" id="GO:0000132">
    <property type="term" value="P:establishment of mitotic spindle orientation"/>
    <property type="evidence" value="ECO:0007669"/>
    <property type="project" value="TreeGrafter"/>
</dbReference>
<feature type="compositionally biased region" description="Low complexity" evidence="4">
    <location>
        <begin position="703"/>
        <end position="724"/>
    </location>
</feature>
<feature type="compositionally biased region" description="Polar residues" evidence="4">
    <location>
        <begin position="687"/>
        <end position="702"/>
    </location>
</feature>
<dbReference type="PANTHER" id="PTHR46930">
    <property type="entry name" value="CDK5 REGULATORY SUBUNIT-ASSOCIATED PROTEIN 2"/>
    <property type="match status" value="1"/>
</dbReference>
<feature type="coiled-coil region" evidence="3">
    <location>
        <begin position="62"/>
        <end position="434"/>
    </location>
</feature>
<dbReference type="GO" id="GO:0008017">
    <property type="term" value="F:microtubule binding"/>
    <property type="evidence" value="ECO:0007669"/>
    <property type="project" value="TreeGrafter"/>
</dbReference>
<reference evidence="6 7" key="1">
    <citation type="journal article" date="2021" name="Elife">
        <title>Chloroplast acquisition without the gene transfer in kleptoplastic sea slugs, Plakobranchus ocellatus.</title>
        <authorList>
            <person name="Maeda T."/>
            <person name="Takahashi S."/>
            <person name="Yoshida T."/>
            <person name="Shimamura S."/>
            <person name="Takaki Y."/>
            <person name="Nagai Y."/>
            <person name="Toyoda A."/>
            <person name="Suzuki Y."/>
            <person name="Arimoto A."/>
            <person name="Ishii H."/>
            <person name="Satoh N."/>
            <person name="Nishiyama T."/>
            <person name="Hasebe M."/>
            <person name="Maruyama T."/>
            <person name="Minagawa J."/>
            <person name="Obokata J."/>
            <person name="Shigenobu S."/>
        </authorList>
    </citation>
    <scope>NUCLEOTIDE SEQUENCE [LARGE SCALE GENOMIC DNA]</scope>
</reference>
<dbReference type="SUPFAM" id="SSF57997">
    <property type="entry name" value="Tropomyosin"/>
    <property type="match status" value="1"/>
</dbReference>
<feature type="compositionally biased region" description="Polar residues" evidence="4">
    <location>
        <begin position="1422"/>
        <end position="1448"/>
    </location>
</feature>
<feature type="compositionally biased region" description="Polar residues" evidence="4">
    <location>
        <begin position="1387"/>
        <end position="1398"/>
    </location>
</feature>
<dbReference type="InterPro" id="IPR012943">
    <property type="entry name" value="Cnn_1N"/>
</dbReference>
<feature type="coiled-coil region" evidence="3">
    <location>
        <begin position="1970"/>
        <end position="2004"/>
    </location>
</feature>
<feature type="compositionally biased region" description="Polar residues" evidence="4">
    <location>
        <begin position="1536"/>
        <end position="1558"/>
    </location>
</feature>
<feature type="compositionally biased region" description="Polar residues" evidence="4">
    <location>
        <begin position="44"/>
        <end position="53"/>
    </location>
</feature>
<dbReference type="InterPro" id="IPR042791">
    <property type="entry name" value="CDK5RAP2"/>
</dbReference>
<name>A0AAV3XUL9_9GAST</name>
<dbReference type="Proteomes" id="UP000735302">
    <property type="component" value="Unassembled WGS sequence"/>
</dbReference>
<feature type="coiled-coil region" evidence="3">
    <location>
        <begin position="1201"/>
        <end position="1228"/>
    </location>
</feature>
<feature type="region of interest" description="Disordered" evidence="4">
    <location>
        <begin position="1040"/>
        <end position="1068"/>
    </location>
</feature>
<comment type="caution">
    <text evidence="6">The sequence shown here is derived from an EMBL/GenBank/DDBJ whole genome shotgun (WGS) entry which is preliminary data.</text>
</comment>